<reference evidence="6" key="2">
    <citation type="submission" date="2025-09" db="UniProtKB">
        <authorList>
            <consortium name="Ensembl"/>
        </authorList>
    </citation>
    <scope>IDENTIFICATION</scope>
</reference>
<dbReference type="GeneTree" id="ENSGT00940000153846"/>
<dbReference type="Gene3D" id="1.10.10.750">
    <property type="entry name" value="Ypt/Rab-GAP domain of gyp1p, domain 1"/>
    <property type="match status" value="1"/>
</dbReference>
<evidence type="ECO:0000256" key="3">
    <source>
        <dbReference type="SAM" id="Coils"/>
    </source>
</evidence>
<dbReference type="GO" id="GO:0031267">
    <property type="term" value="F:small GTPase binding"/>
    <property type="evidence" value="ECO:0007669"/>
    <property type="project" value="TreeGrafter"/>
</dbReference>
<dbReference type="FunFam" id="1.10.472.80:FF:000002">
    <property type="entry name" value="Ecotropic viral integration site 5"/>
    <property type="match status" value="1"/>
</dbReference>
<dbReference type="SUPFAM" id="SSF47923">
    <property type="entry name" value="Ypt/Rab-GAP domain of gyp1p"/>
    <property type="match status" value="2"/>
</dbReference>
<feature type="compositionally biased region" description="Polar residues" evidence="4">
    <location>
        <begin position="895"/>
        <end position="908"/>
    </location>
</feature>
<gene>
    <name evidence="6" type="primary">EVI5</name>
</gene>
<dbReference type="Gene3D" id="1.10.472.80">
    <property type="entry name" value="Ypt/Rab-GAP domain of gyp1p, domain 3"/>
    <property type="match status" value="1"/>
</dbReference>
<feature type="coiled-coil region" evidence="3">
    <location>
        <begin position="616"/>
        <end position="643"/>
    </location>
</feature>
<proteinExistence type="predicted"/>
<dbReference type="PANTHER" id="PTHR47219:SF11">
    <property type="entry name" value="EVI5-LIKE PROTEIN ISOFORM X1"/>
    <property type="match status" value="1"/>
</dbReference>
<dbReference type="Proteomes" id="UP000694380">
    <property type="component" value="Unplaced"/>
</dbReference>
<keyword evidence="2 3" id="KW-0175">Coiled coil</keyword>
<feature type="region of interest" description="Disordered" evidence="4">
    <location>
        <begin position="1"/>
        <end position="28"/>
    </location>
</feature>
<dbReference type="FunFam" id="1.10.10.750:FF:000002">
    <property type="entry name" value="Ecotropic viral integration site 5"/>
    <property type="match status" value="1"/>
</dbReference>
<dbReference type="FunFam" id="1.10.8.270:FF:000003">
    <property type="entry name" value="Ecotropic viral integration site 5"/>
    <property type="match status" value="1"/>
</dbReference>
<feature type="domain" description="Rab-GAP TBC" evidence="5">
    <location>
        <begin position="202"/>
        <end position="387"/>
    </location>
</feature>
<dbReference type="GO" id="GO:0005096">
    <property type="term" value="F:GTPase activator activity"/>
    <property type="evidence" value="ECO:0007669"/>
    <property type="project" value="UniProtKB-ARBA"/>
</dbReference>
<evidence type="ECO:0000256" key="2">
    <source>
        <dbReference type="ARBA" id="ARBA00023054"/>
    </source>
</evidence>
<feature type="region of interest" description="Disordered" evidence="4">
    <location>
        <begin position="137"/>
        <end position="162"/>
    </location>
</feature>
<dbReference type="InterPro" id="IPR050302">
    <property type="entry name" value="Rab_GAP_TBC_domain"/>
</dbReference>
<dbReference type="Ensembl" id="ENSCPBT00000025870.1">
    <property type="protein sequence ID" value="ENSCPBP00000021970.1"/>
    <property type="gene ID" value="ENSCPBG00000015746.1"/>
</dbReference>
<evidence type="ECO:0000256" key="1">
    <source>
        <dbReference type="ARBA" id="ARBA00022553"/>
    </source>
</evidence>
<dbReference type="SMART" id="SM00164">
    <property type="entry name" value="TBC"/>
    <property type="match status" value="1"/>
</dbReference>
<evidence type="ECO:0000313" key="6">
    <source>
        <dbReference type="Ensembl" id="ENSCPBP00000021970.1"/>
    </source>
</evidence>
<dbReference type="PANTHER" id="PTHR47219">
    <property type="entry name" value="RAB GTPASE-ACTIVATING PROTEIN 1-LIKE"/>
    <property type="match status" value="1"/>
</dbReference>
<dbReference type="InterPro" id="IPR000195">
    <property type="entry name" value="Rab-GAP-TBC_dom"/>
</dbReference>
<dbReference type="InterPro" id="IPR035969">
    <property type="entry name" value="Rab-GAP_TBC_sf"/>
</dbReference>
<keyword evidence="7" id="KW-1185">Reference proteome</keyword>
<dbReference type="AlphaFoldDB" id="A0A8C3HR96"/>
<name>A0A8C3HR96_CHRPI</name>
<feature type="coiled-coil region" evidence="3">
    <location>
        <begin position="671"/>
        <end position="811"/>
    </location>
</feature>
<evidence type="ECO:0000259" key="5">
    <source>
        <dbReference type="PROSITE" id="PS50086"/>
    </source>
</evidence>
<evidence type="ECO:0000313" key="7">
    <source>
        <dbReference type="Proteomes" id="UP000694380"/>
    </source>
</evidence>
<organism evidence="6 7">
    <name type="scientific">Chrysemys picta bellii</name>
    <name type="common">Western painted turtle</name>
    <name type="synonym">Emys bellii</name>
    <dbReference type="NCBI Taxonomy" id="8478"/>
    <lineage>
        <taxon>Eukaryota</taxon>
        <taxon>Metazoa</taxon>
        <taxon>Chordata</taxon>
        <taxon>Craniata</taxon>
        <taxon>Vertebrata</taxon>
        <taxon>Euteleostomi</taxon>
        <taxon>Archelosauria</taxon>
        <taxon>Testudinata</taxon>
        <taxon>Testudines</taxon>
        <taxon>Cryptodira</taxon>
        <taxon>Durocryptodira</taxon>
        <taxon>Testudinoidea</taxon>
        <taxon>Emydidae</taxon>
        <taxon>Chrysemys</taxon>
    </lineage>
</organism>
<feature type="region of interest" description="Disordered" evidence="4">
    <location>
        <begin position="869"/>
        <end position="908"/>
    </location>
</feature>
<accession>A0A8C3HR96</accession>
<dbReference type="Pfam" id="PF00566">
    <property type="entry name" value="RabGAP-TBC"/>
    <property type="match status" value="1"/>
</dbReference>
<feature type="coiled-coil region" evidence="3">
    <location>
        <begin position="461"/>
        <end position="544"/>
    </location>
</feature>
<dbReference type="Gene3D" id="1.10.8.270">
    <property type="entry name" value="putative rabgap domain of human tbc1 domain family member 14 like domains"/>
    <property type="match status" value="1"/>
</dbReference>
<reference evidence="6" key="1">
    <citation type="submission" date="2025-08" db="UniProtKB">
        <authorList>
            <consortium name="Ensembl"/>
        </authorList>
    </citation>
    <scope>IDENTIFICATION</scope>
</reference>
<feature type="compositionally biased region" description="Low complexity" evidence="4">
    <location>
        <begin position="142"/>
        <end position="162"/>
    </location>
</feature>
<keyword evidence="1" id="KW-0597">Phosphoprotein</keyword>
<sequence>MNRTEGSCMGRSRWSHLPHPPESAINSGQIPFLSFSPSKMFTAKMTTIPRGHGFKQVATDKVAGKLSSTLSWVKNTVSHTVSQMASQVASPSASLHTTSSSTTLSTPALSPSSPTRLSPDDLELLAKLEEQNRLLETDSKSLRSVNGSRRNSGSSLVSSSSASSNLSHLEEDSWILWGRIVNEWEDVRKKKEKQIKELVRKGIPHHFRAIVWQLLCTAQSMPIKDQYSELLKMTSPCEKLIRRDIARTYPEHDFFKEKDSFGQEVLFNVMKAYSLVDREVGYCQGSAFIVGLLLMQMPEEEAFCVFVKLMQDYRLRELFKPSMAELGLCMYQFEYMIQEQLPELYVHFQSQSFHTSMYASSWFLTIFLTTFPLPIATRIFDIFMSEGLEIVFRVGLAVLQMNQAELMQLDMEGMLQHFQKVISHQFDSGPDKLIQASYQVKYNAKKMKKLEKEYTTIKTKEMEEQVEIKRLRTENRLLKQRIETLEKESASLADRLIQGQVTRAQEAEENYLIKRELATIKQQSDEAITKLEQAENTIRELQQQQWHKCSSRYSEDFVLQLEKELVQARLSEAESHCALKEMQDKVLEMEKRNSSLPDENNVARLQEELIAVKLREAEALMGLKELRQQVKDLEEHWQRHLARTAGRWKDPSRKNTVNELQDELMTIRLREAESQADLKEMKQRMMEMETQNHINSNHLRRAEQEVTNLQGKAQYLSAQNKGLLAQLSEAKRKQAETECKNKEEVMAVRLREADSIAAVAELQQHIAELEIQKEEGKIQGQLNNSDSNQYIRELKDQIAELNDEIRCLKGQKGFSDQPTFDGIHIVNHLIGDDESFHSSDEDFISNSIQEDRVHFHLHRRTGQMTLAPTVVDSSDSDTEEGVLDTGDTDKIIPKQKNQQRMESYSTTV</sequence>
<protein>
    <submittedName>
        <fullName evidence="6">Ecotropic viral integration site 5</fullName>
    </submittedName>
</protein>
<dbReference type="PROSITE" id="PS50086">
    <property type="entry name" value="TBC_RABGAP"/>
    <property type="match status" value="1"/>
</dbReference>
<evidence type="ECO:0000256" key="4">
    <source>
        <dbReference type="SAM" id="MobiDB-lite"/>
    </source>
</evidence>
<feature type="region of interest" description="Disordered" evidence="4">
    <location>
        <begin position="92"/>
        <end position="117"/>
    </location>
</feature>